<dbReference type="EMBL" id="JAGQDG010000005">
    <property type="protein sequence ID" value="MBQ0936405.1"/>
    <property type="molecule type" value="Genomic_DNA"/>
</dbReference>
<name>A0ABS5DZ28_9BURK</name>
<feature type="domain" description="Glutamine amidotransferase type-2" evidence="2">
    <location>
        <begin position="2"/>
        <end position="247"/>
    </location>
</feature>
<dbReference type="PROSITE" id="PS51278">
    <property type="entry name" value="GATASE_TYPE_2"/>
    <property type="match status" value="1"/>
</dbReference>
<accession>A0ABS5DZ28</accession>
<dbReference type="Gene3D" id="3.60.20.10">
    <property type="entry name" value="Glutamine Phosphoribosylpyrophosphate, subunit 1, domain 1"/>
    <property type="match status" value="1"/>
</dbReference>
<dbReference type="InterPro" id="IPR026869">
    <property type="entry name" value="EgtC-like"/>
</dbReference>
<protein>
    <submittedName>
        <fullName evidence="3">Class II glutamine amidotransferase</fullName>
    </submittedName>
</protein>
<evidence type="ECO:0000256" key="1">
    <source>
        <dbReference type="ARBA" id="ARBA00022962"/>
    </source>
</evidence>
<reference evidence="3 4" key="1">
    <citation type="submission" date="2021-04" db="EMBL/GenBank/DDBJ databases">
        <title>The genome sequence of type strain Ideonella paludis KCTC 32238.</title>
        <authorList>
            <person name="Liu Y."/>
        </authorList>
    </citation>
    <scope>NUCLEOTIDE SEQUENCE [LARGE SCALE GENOMIC DNA]</scope>
    <source>
        <strain evidence="3 4">KCTC 32238</strain>
    </source>
</reference>
<gene>
    <name evidence="3" type="ORF">KAK11_13775</name>
</gene>
<keyword evidence="4" id="KW-1185">Reference proteome</keyword>
<dbReference type="RefSeq" id="WP_210809761.1">
    <property type="nucleotide sequence ID" value="NZ_JAGQDG010000005.1"/>
</dbReference>
<dbReference type="InterPro" id="IPR029055">
    <property type="entry name" value="Ntn_hydrolases_N"/>
</dbReference>
<comment type="caution">
    <text evidence="3">The sequence shown here is derived from an EMBL/GenBank/DDBJ whole genome shotgun (WGS) entry which is preliminary data.</text>
</comment>
<dbReference type="PANTHER" id="PTHR42824">
    <property type="entry name" value="GLUTAMINE AMIDOTRANSFERASE"/>
    <property type="match status" value="1"/>
</dbReference>
<dbReference type="Proteomes" id="UP000672097">
    <property type="component" value="Unassembled WGS sequence"/>
</dbReference>
<dbReference type="CDD" id="cd01908">
    <property type="entry name" value="YafJ"/>
    <property type="match status" value="1"/>
</dbReference>
<proteinExistence type="predicted"/>
<evidence type="ECO:0000259" key="2">
    <source>
        <dbReference type="PROSITE" id="PS51278"/>
    </source>
</evidence>
<dbReference type="PANTHER" id="PTHR42824:SF1">
    <property type="entry name" value="GLUTAMINE AMIDOTRANSFERASE YAFJ-RELATED"/>
    <property type="match status" value="1"/>
</dbReference>
<evidence type="ECO:0000313" key="4">
    <source>
        <dbReference type="Proteomes" id="UP000672097"/>
    </source>
</evidence>
<sequence>MCQLLGMNANTPTDVMFSFTGLATRADEHKDGFGIGFFEDKGVRLFVDHHSARQSPVAELVKTYPIRSKQVIAHIRKATQGVVALENTHPFQRELWGRYWVFAHNGDLKNFEPRLHGAFKPVGCTDSERAFCWLMQELAKSHASVPDVAELTHTLAELMPQLHRHGTFNMLLSNGQALWAHGSTKLHWLVRQHPFRRAALRDENLQVDFASVTTPQDRVAVIATEPLTSDEDWQAFAPGELRVFVDGAPR</sequence>
<organism evidence="3 4">
    <name type="scientific">Ideonella paludis</name>
    <dbReference type="NCBI Taxonomy" id="1233411"/>
    <lineage>
        <taxon>Bacteria</taxon>
        <taxon>Pseudomonadati</taxon>
        <taxon>Pseudomonadota</taxon>
        <taxon>Betaproteobacteria</taxon>
        <taxon>Burkholderiales</taxon>
        <taxon>Sphaerotilaceae</taxon>
        <taxon>Ideonella</taxon>
    </lineage>
</organism>
<evidence type="ECO:0000313" key="3">
    <source>
        <dbReference type="EMBL" id="MBQ0936405.1"/>
    </source>
</evidence>
<dbReference type="InterPro" id="IPR017932">
    <property type="entry name" value="GATase_2_dom"/>
</dbReference>
<dbReference type="Pfam" id="PF13230">
    <property type="entry name" value="GATase_4"/>
    <property type="match status" value="1"/>
</dbReference>
<keyword evidence="1 3" id="KW-0315">Glutamine amidotransferase</keyword>
<dbReference type="SUPFAM" id="SSF56235">
    <property type="entry name" value="N-terminal nucleophile aminohydrolases (Ntn hydrolases)"/>
    <property type="match status" value="1"/>
</dbReference>